<feature type="region of interest" description="Disordered" evidence="2">
    <location>
        <begin position="1388"/>
        <end position="1461"/>
    </location>
</feature>
<dbReference type="Proteomes" id="UP000051952">
    <property type="component" value="Unassembled WGS sequence"/>
</dbReference>
<sequence length="2106" mass="228685">MSKFQQHTAVMKFFRDLRDEQVLKQQRFEQDQASQRPADLSQTVFTYDIRKEPVLTLKDAADRNLLYNITQFLLDSRASLASRLEEQRVRQSLPEGADFFRVCMDLEGVMNHFNVRRPMKHRRAKSSSSSVWSTSASASSSSPKGASQTNQNEPTSPALSEARSLSPLGGVKAFVPSSAQQSAALDLEDGYAVGIDQQTFVEVFTEVLRQEADRIVNHEGDILSTSVTSAMAAAAQQSRMNVDANETTRGGAALPELQTTMSSLPSPKRQQLPPRASGAAAGRRASSAAAAAAAITFSGVFVSEETTADGVDEGKDGGGSGPSSQQTSPTRSAHFAGDVADGGQRVDSFVTQRKALSSRSLSMVGGRTERRMLMRLFDEMDVDSCGVVSWDGMIAYMTRTRVGGQDRIEEQREGQLCLTANDGAEPIRVGSGKAATAASVQYVPELDAVLVIYERVVEASHGNEGGGGHADAKGNPPRRAPHRANMQSDDEHNSSSAVKDGDADGHKVLELYSTQDHRLMHRRLMPPSTSVVLYLPFVEDSGSKKQSSEQNKKSSSSSSGGGGGGGGGGFFGSFMSSGSFQAFRMQIQLARGTIDLIPSHNPIQLGGTHAPAYAQYNHLTNLVYCASLHGTLFAYDPQALARPMRISSPQRMHHVFEEPITCMIHSPDATKVFLSCLFGGIALYQPVKDMVTHKFTATYGNRKEACGIRTMEYIAESNILITAGPASSIEVWMATPCRGVDPHICTLEHESDPHRHEIMYVWVDPSVSDRSVASLDKSGVMKLWDVSRGLVLGSFTVGDGLGYHVFAAAAATKVKGTLYYVGNSTRTHRCFLDSIVMRRKMVNPVAVAKSNGVQHQRHCKLIRGEEQVLSAVDGTIITYDVKTGRMLQFFPDVFQCESKRISAMAAAAVSTAKKAFVATEDGDITTFCLLSGERRLILKPFRNKLYEVTGLVYFDTQRILVAACKYRDGHSTQQQRESMQDPAIRVYVIPERDPPKGETEHELDFMCEITVPGKRGVVAMCERVHPTSTVCGLVVLWDTMGYMHQLSVEGSRVMLSTAIDAPRISQPPKNNKSSPPQQLRSNTSSSSRDGDDEGIEDQLLSAAEINFASETTILTLLEGTVQDAMREVKCGVDLSPFPFVASSDSASQIHLWTAAPMDLFRVKSWEHFSPRKVVAGVNKAVVTALAFAPSPGRLIAADDHGCVSVWDVTRFLEAACGGGESNVPSFGDAVFRGPLALGRQGNAGGTPSMPTFRMADVEQLFGTVEIPLVHCFHICPNHAPAEPLISIEVMATRDAYCVGMSRGSTRFVSMTGSVVGELYAEPKFMIEDPPKYFLDKISEVEEMKKPKKRTRAGELWAKLRQSLLGDGRVLMMGVKELLSRARNAVDLASKNQGDDDHSDEDGPPLSPRGKRRKATRNEDDASDDDEDDDDDGGAFAAGGSMPSSSSSSKPNRRGQGRFPCYVTPCNTPTEVRDVMNTLRVPTDARYTECLIDPLRSDTNRHPALKAMPIRGWGGRGGSEASEDLLGESVAASSFGRPSQDEFDPTMRVLLGVKKTLERLVERVVVSKQKQSPPTGMRVALTTATTSAGSSNHNQSSVVTSTSLSKCYNMPPPLFAPSVFKALRRPELVLPPPEDRPMVIAPWIEGWVRALSQVHSLTPHLDHSRQQGQPVNSADVVMLEWSSHLVPQHTMPLQVLHLPNHLAVKYWNKVDEDDTVPQLKLKGCVEQGPAVTPMPTHRRSTVATARTHVSAAGDTQYHNHSARSSSSHVVTARTHVSAAGDTQYHNHSARSSSSYVVLSAREEEGVAPTVAPREHSQPQIEEESARPLHKPLSALRRKLRDIPTSLADSLVVGTQKAVMSTAHHHHRNNNDTPNPADALPLPQAMLEMLLHASAPLYPLQESPFLNPGRAPPALSPALFFPIGHVEGEGQRQNGDNDSMMTAPLDLTTAPHGADVSIPRSMLGSRQQRPTSSSSSIGGRPRSSNSATSTLGRAMSAVRHSTSMLHPNFMQSAIAVAVSHDALADVVTQHRSWDGRAREARTFASQFSHDTKRQQGGAGGAAGKLAKLRLGGQHTNIHKQLVNVGLRREENRDDDAGGFATRPVAMIH</sequence>
<reference evidence="4" key="1">
    <citation type="submission" date="2015-09" db="EMBL/GenBank/DDBJ databases">
        <authorList>
            <consortium name="Pathogen Informatics"/>
        </authorList>
    </citation>
    <scope>NUCLEOTIDE SEQUENCE [LARGE SCALE GENOMIC DNA]</scope>
    <source>
        <strain evidence="4">Lake Konstanz</strain>
    </source>
</reference>
<protein>
    <submittedName>
        <fullName evidence="3">Uncharacterized protein</fullName>
    </submittedName>
</protein>
<dbReference type="Gene3D" id="2.130.10.10">
    <property type="entry name" value="YVTN repeat-like/Quinoprotein amine dehydrogenase"/>
    <property type="match status" value="2"/>
</dbReference>
<dbReference type="InterPro" id="IPR011047">
    <property type="entry name" value="Quinoprotein_ADH-like_sf"/>
</dbReference>
<feature type="compositionally biased region" description="Acidic residues" evidence="2">
    <location>
        <begin position="1420"/>
        <end position="1432"/>
    </location>
</feature>
<gene>
    <name evidence="3" type="ORF">BSAL_90255</name>
</gene>
<feature type="region of interest" description="Disordered" evidence="2">
    <location>
        <begin position="1802"/>
        <end position="1825"/>
    </location>
</feature>
<feature type="compositionally biased region" description="Low complexity" evidence="2">
    <location>
        <begin position="1066"/>
        <end position="1078"/>
    </location>
</feature>
<feature type="region of interest" description="Disordered" evidence="2">
    <location>
        <begin position="261"/>
        <end position="283"/>
    </location>
</feature>
<feature type="region of interest" description="Disordered" evidence="2">
    <location>
        <begin position="118"/>
        <end position="163"/>
    </location>
</feature>
<feature type="compositionally biased region" description="Low complexity" evidence="2">
    <location>
        <begin position="126"/>
        <end position="147"/>
    </location>
</feature>
<feature type="compositionally biased region" description="Basic and acidic residues" evidence="2">
    <location>
        <begin position="542"/>
        <end position="552"/>
    </location>
</feature>
<organism evidence="3 4">
    <name type="scientific">Bodo saltans</name>
    <name type="common">Flagellated protozoan</name>
    <dbReference type="NCBI Taxonomy" id="75058"/>
    <lineage>
        <taxon>Eukaryota</taxon>
        <taxon>Discoba</taxon>
        <taxon>Euglenozoa</taxon>
        <taxon>Kinetoplastea</taxon>
        <taxon>Metakinetoplastina</taxon>
        <taxon>Eubodonida</taxon>
        <taxon>Bodonidae</taxon>
        <taxon>Bodo</taxon>
    </lineage>
</organism>
<keyword evidence="4" id="KW-1185">Reference proteome</keyword>
<feature type="region of interest" description="Disordered" evidence="2">
    <location>
        <begin position="1925"/>
        <end position="1992"/>
    </location>
</feature>
<dbReference type="PANTHER" id="PTHR44324:SF4">
    <property type="entry name" value="WD40 REPEAT DOMAIN 95"/>
    <property type="match status" value="1"/>
</dbReference>
<name>A0A0S4J6X5_BODSA</name>
<dbReference type="InterPro" id="IPR015943">
    <property type="entry name" value="WD40/YVTN_repeat-like_dom_sf"/>
</dbReference>
<feature type="compositionally biased region" description="Basic and acidic residues" evidence="2">
    <location>
        <begin position="489"/>
        <end position="504"/>
    </location>
</feature>
<keyword evidence="1" id="KW-0677">Repeat</keyword>
<feature type="compositionally biased region" description="Low complexity" evidence="2">
    <location>
        <begin position="1433"/>
        <end position="1448"/>
    </location>
</feature>
<evidence type="ECO:0000313" key="4">
    <source>
        <dbReference type="Proteomes" id="UP000051952"/>
    </source>
</evidence>
<evidence type="ECO:0000313" key="3">
    <source>
        <dbReference type="EMBL" id="CUG85620.1"/>
    </source>
</evidence>
<feature type="compositionally biased region" description="Gly residues" evidence="2">
    <location>
        <begin position="559"/>
        <end position="568"/>
    </location>
</feature>
<accession>A0A0S4J6X5</accession>
<feature type="region of interest" description="Disordered" evidence="2">
    <location>
        <begin position="542"/>
        <end position="568"/>
    </location>
</feature>
<feature type="region of interest" description="Disordered" evidence="2">
    <location>
        <begin position="460"/>
        <end position="504"/>
    </location>
</feature>
<dbReference type="VEuPathDB" id="TriTrypDB:BSAL_90255"/>
<feature type="non-terminal residue" evidence="3">
    <location>
        <position position="2106"/>
    </location>
</feature>
<feature type="region of interest" description="Disordered" evidence="2">
    <location>
        <begin position="308"/>
        <end position="340"/>
    </location>
</feature>
<dbReference type="EMBL" id="CYKH01001177">
    <property type="protein sequence ID" value="CUG85620.1"/>
    <property type="molecule type" value="Genomic_DNA"/>
</dbReference>
<dbReference type="InterPro" id="IPR001680">
    <property type="entry name" value="WD40_rpt"/>
</dbReference>
<feature type="compositionally biased region" description="Low complexity" evidence="2">
    <location>
        <begin position="1963"/>
        <end position="1984"/>
    </location>
</feature>
<dbReference type="InterPro" id="IPR051242">
    <property type="entry name" value="WD-EF-hand_domain"/>
</dbReference>
<dbReference type="SMART" id="SM00320">
    <property type="entry name" value="WD40"/>
    <property type="match status" value="4"/>
</dbReference>
<evidence type="ECO:0000256" key="2">
    <source>
        <dbReference type="SAM" id="MobiDB-lite"/>
    </source>
</evidence>
<feature type="compositionally biased region" description="Polar residues" evidence="2">
    <location>
        <begin position="1929"/>
        <end position="1938"/>
    </location>
</feature>
<evidence type="ECO:0000256" key="1">
    <source>
        <dbReference type="ARBA" id="ARBA00022737"/>
    </source>
</evidence>
<feature type="region of interest" description="Disordered" evidence="2">
    <location>
        <begin position="1858"/>
        <end position="1878"/>
    </location>
</feature>
<feature type="compositionally biased region" description="Polar residues" evidence="2">
    <location>
        <begin position="148"/>
        <end position="158"/>
    </location>
</feature>
<proteinExistence type="predicted"/>
<dbReference type="PANTHER" id="PTHR44324">
    <property type="entry name" value="WD40 REPEAT DOMAIN 95"/>
    <property type="match status" value="1"/>
</dbReference>
<dbReference type="SUPFAM" id="SSF50998">
    <property type="entry name" value="Quinoprotein alcohol dehydrogenase-like"/>
    <property type="match status" value="1"/>
</dbReference>
<feature type="region of interest" description="Disordered" evidence="2">
    <location>
        <begin position="1061"/>
        <end position="1093"/>
    </location>
</feature>